<organism evidence="1">
    <name type="scientific">Trepomonas sp. PC1</name>
    <dbReference type="NCBI Taxonomy" id="1076344"/>
    <lineage>
        <taxon>Eukaryota</taxon>
        <taxon>Metamonada</taxon>
        <taxon>Diplomonadida</taxon>
        <taxon>Hexamitidae</taxon>
        <taxon>Hexamitinae</taxon>
        <taxon>Trepomonas</taxon>
    </lineage>
</organism>
<dbReference type="AlphaFoldDB" id="A0A146KCH8"/>
<dbReference type="EMBL" id="GDID01003400">
    <property type="protein sequence ID" value="JAP93206.1"/>
    <property type="molecule type" value="Transcribed_RNA"/>
</dbReference>
<feature type="non-terminal residue" evidence="1">
    <location>
        <position position="1"/>
    </location>
</feature>
<evidence type="ECO:0000313" key="1">
    <source>
        <dbReference type="EMBL" id="JAP93206.1"/>
    </source>
</evidence>
<accession>A0A146KCH8</accession>
<protein>
    <submittedName>
        <fullName evidence="1">Uncharacterized protein</fullName>
    </submittedName>
</protein>
<sequence length="107" mass="12342">DSSLMVEKQKYKNKKQYFQITKSTKQFVQMTMKKNSQCNSAAIMGISRPTFTRIYMCAREKIAKAFVEGRRIIVEGGKVKLDDQWRICKQCGAIFSTVENENEDGKC</sequence>
<reference evidence="1" key="1">
    <citation type="submission" date="2015-07" db="EMBL/GenBank/DDBJ databases">
        <title>Adaptation to a free-living lifestyle via gene acquisitions in the diplomonad Trepomonas sp. PC1.</title>
        <authorList>
            <person name="Xu F."/>
            <person name="Jerlstrom-Hultqvist J."/>
            <person name="Kolisko M."/>
            <person name="Simpson A.G.B."/>
            <person name="Roger A.J."/>
            <person name="Svard S.G."/>
            <person name="Andersson J.O."/>
        </authorList>
    </citation>
    <scope>NUCLEOTIDE SEQUENCE</scope>
    <source>
        <strain evidence="1">PC1</strain>
    </source>
</reference>
<dbReference type="Pfam" id="PF02001">
    <property type="entry name" value="DUF134"/>
    <property type="match status" value="1"/>
</dbReference>
<feature type="non-terminal residue" evidence="1">
    <location>
        <position position="107"/>
    </location>
</feature>
<proteinExistence type="predicted"/>
<gene>
    <name evidence="1" type="ORF">TPC1_14603</name>
</gene>
<name>A0A146KCH8_9EUKA</name>
<dbReference type="InterPro" id="IPR002852">
    <property type="entry name" value="UPF0251"/>
</dbReference>